<protein>
    <submittedName>
        <fullName evidence="2">(apollo) hypothetical protein</fullName>
    </submittedName>
</protein>
<evidence type="ECO:0000313" key="3">
    <source>
        <dbReference type="Proteomes" id="UP000691718"/>
    </source>
</evidence>
<comment type="caution">
    <text evidence="2">The sequence shown here is derived from an EMBL/GenBank/DDBJ whole genome shotgun (WGS) entry which is preliminary data.</text>
</comment>
<dbReference type="EMBL" id="CAJQZP010000288">
    <property type="protein sequence ID" value="CAG4953971.1"/>
    <property type="molecule type" value="Genomic_DNA"/>
</dbReference>
<organism evidence="2 3">
    <name type="scientific">Parnassius apollo</name>
    <name type="common">Apollo butterfly</name>
    <name type="synonym">Papilio apollo</name>
    <dbReference type="NCBI Taxonomy" id="110799"/>
    <lineage>
        <taxon>Eukaryota</taxon>
        <taxon>Metazoa</taxon>
        <taxon>Ecdysozoa</taxon>
        <taxon>Arthropoda</taxon>
        <taxon>Hexapoda</taxon>
        <taxon>Insecta</taxon>
        <taxon>Pterygota</taxon>
        <taxon>Neoptera</taxon>
        <taxon>Endopterygota</taxon>
        <taxon>Lepidoptera</taxon>
        <taxon>Glossata</taxon>
        <taxon>Ditrysia</taxon>
        <taxon>Papilionoidea</taxon>
        <taxon>Papilionidae</taxon>
        <taxon>Parnassiinae</taxon>
        <taxon>Parnassini</taxon>
        <taxon>Parnassius</taxon>
        <taxon>Parnassius</taxon>
    </lineage>
</organism>
<feature type="compositionally biased region" description="Basic and acidic residues" evidence="1">
    <location>
        <begin position="104"/>
        <end position="114"/>
    </location>
</feature>
<dbReference type="AlphaFoldDB" id="A0A8S3WD61"/>
<feature type="region of interest" description="Disordered" evidence="1">
    <location>
        <begin position="89"/>
        <end position="114"/>
    </location>
</feature>
<name>A0A8S3WD61_PARAO</name>
<evidence type="ECO:0000256" key="1">
    <source>
        <dbReference type="SAM" id="MobiDB-lite"/>
    </source>
</evidence>
<evidence type="ECO:0000313" key="2">
    <source>
        <dbReference type="EMBL" id="CAG4953971.1"/>
    </source>
</evidence>
<sequence length="114" mass="12969">MYASKQNNEKFMKRMKGFDSTHIPPCWKSLKQKLLRTIFVNSMWLNATEPNCIKFNAENNGWLLLDGVLKPTWFLGDSTPTQVESVLCDSTNKSSDNDDDSDISNDKSDSSDEI</sequence>
<gene>
    <name evidence="2" type="ORF">PAPOLLO_LOCUS5000</name>
</gene>
<dbReference type="Proteomes" id="UP000691718">
    <property type="component" value="Unassembled WGS sequence"/>
</dbReference>
<proteinExistence type="predicted"/>
<dbReference type="OrthoDB" id="8060926at2759"/>
<reference evidence="2" key="1">
    <citation type="submission" date="2021-04" db="EMBL/GenBank/DDBJ databases">
        <authorList>
            <person name="Tunstrom K."/>
        </authorList>
    </citation>
    <scope>NUCLEOTIDE SEQUENCE</scope>
</reference>
<accession>A0A8S3WD61</accession>
<keyword evidence="3" id="KW-1185">Reference proteome</keyword>